<evidence type="ECO:0000313" key="2">
    <source>
        <dbReference type="EMBL" id="TLS45043.1"/>
    </source>
</evidence>
<name>A0A5R9FVZ1_9ACTN</name>
<organism evidence="2 3">
    <name type="scientific">Streptomyces montanus</name>
    <dbReference type="NCBI Taxonomy" id="2580423"/>
    <lineage>
        <taxon>Bacteria</taxon>
        <taxon>Bacillati</taxon>
        <taxon>Actinomycetota</taxon>
        <taxon>Actinomycetes</taxon>
        <taxon>Kitasatosporales</taxon>
        <taxon>Streptomycetaceae</taxon>
        <taxon>Streptomyces</taxon>
    </lineage>
</organism>
<comment type="caution">
    <text evidence="2">The sequence shown here is derived from an EMBL/GenBank/DDBJ whole genome shotgun (WGS) entry which is preliminary data.</text>
</comment>
<evidence type="ECO:0000313" key="3">
    <source>
        <dbReference type="Proteomes" id="UP000305906"/>
    </source>
</evidence>
<dbReference type="RefSeq" id="WP_138045900.1">
    <property type="nucleotide sequence ID" value="NZ_VBZC01000016.1"/>
</dbReference>
<evidence type="ECO:0000256" key="1">
    <source>
        <dbReference type="SAM" id="MobiDB-lite"/>
    </source>
</evidence>
<keyword evidence="3" id="KW-1185">Reference proteome</keyword>
<accession>A0A5R9FVZ1</accession>
<dbReference type="AlphaFoldDB" id="A0A5R9FVZ1"/>
<feature type="region of interest" description="Disordered" evidence="1">
    <location>
        <begin position="30"/>
        <end position="67"/>
    </location>
</feature>
<dbReference type="Pfam" id="PF13822">
    <property type="entry name" value="ACC_epsilon"/>
    <property type="match status" value="1"/>
</dbReference>
<proteinExistence type="predicted"/>
<reference evidence="2 3" key="1">
    <citation type="submission" date="2019-05" db="EMBL/GenBank/DDBJ databases">
        <title>Streptomyces sp. NEAU-C151, a novel actinomycete isolated from soil.</title>
        <authorList>
            <person name="Han L."/>
            <person name="Jiang H."/>
        </authorList>
    </citation>
    <scope>NUCLEOTIDE SEQUENCE [LARGE SCALE GENOMIC DNA]</scope>
    <source>
        <strain evidence="2 3">NEAU-C151</strain>
    </source>
</reference>
<dbReference type="GO" id="GO:0004658">
    <property type="term" value="F:propionyl-CoA carboxylase activity"/>
    <property type="evidence" value="ECO:0007669"/>
    <property type="project" value="InterPro"/>
</dbReference>
<dbReference type="EMBL" id="VBZC01000016">
    <property type="protein sequence ID" value="TLS45043.1"/>
    <property type="molecule type" value="Genomic_DNA"/>
</dbReference>
<dbReference type="GO" id="GO:0003989">
    <property type="term" value="F:acetyl-CoA carboxylase activity"/>
    <property type="evidence" value="ECO:0007669"/>
    <property type="project" value="InterPro"/>
</dbReference>
<dbReference type="InterPro" id="IPR032716">
    <property type="entry name" value="ACC_epsilon"/>
</dbReference>
<dbReference type="Proteomes" id="UP000305906">
    <property type="component" value="Unassembled WGS sequence"/>
</dbReference>
<sequence length="67" mass="7167">MPAITVLYGQPTAEELAAVVAVFTARSRAAPTASRSPVRRRPVSTWAAPATAMRQPLPAVTRPSSHW</sequence>
<gene>
    <name evidence="2" type="ORF">FE633_16430</name>
</gene>
<protein>
    <submittedName>
        <fullName evidence="2">Acyl-CoA carboxylase subunit epsilon</fullName>
    </submittedName>
</protein>